<dbReference type="InterPro" id="IPR046348">
    <property type="entry name" value="SIS_dom_sf"/>
</dbReference>
<dbReference type="AlphaFoldDB" id="A0A382ALI3"/>
<protein>
    <recommendedName>
        <fullName evidence="2">Glutamine--fructose-6-phosphate transaminase (isomerizing)</fullName>
    </recommendedName>
</protein>
<sequence length="62" mass="6951">MKHGPIALIDKVMSMVFIATQDRIYDKIVGNIEEVREVRARRAASSPSLPRVMPGSAIKRIM</sequence>
<name>A0A382ALI3_9ZZZZ</name>
<dbReference type="SUPFAM" id="SSF53697">
    <property type="entry name" value="SIS domain"/>
    <property type="match status" value="1"/>
</dbReference>
<dbReference type="Gene3D" id="3.40.50.10490">
    <property type="entry name" value="Glucose-6-phosphate isomerase like protein, domain 1"/>
    <property type="match status" value="1"/>
</dbReference>
<organism evidence="1">
    <name type="scientific">marine metagenome</name>
    <dbReference type="NCBI Taxonomy" id="408172"/>
    <lineage>
        <taxon>unclassified sequences</taxon>
        <taxon>metagenomes</taxon>
        <taxon>ecological metagenomes</taxon>
    </lineage>
</organism>
<proteinExistence type="predicted"/>
<dbReference type="EMBL" id="UINC01025727">
    <property type="protein sequence ID" value="SVB01857.1"/>
    <property type="molecule type" value="Genomic_DNA"/>
</dbReference>
<reference evidence="1" key="1">
    <citation type="submission" date="2018-05" db="EMBL/GenBank/DDBJ databases">
        <authorList>
            <person name="Lanie J.A."/>
            <person name="Ng W.-L."/>
            <person name="Kazmierczak K.M."/>
            <person name="Andrzejewski T.M."/>
            <person name="Davidsen T.M."/>
            <person name="Wayne K.J."/>
            <person name="Tettelin H."/>
            <person name="Glass J.I."/>
            <person name="Rusch D."/>
            <person name="Podicherti R."/>
            <person name="Tsui H.-C.T."/>
            <person name="Winkler M.E."/>
        </authorList>
    </citation>
    <scope>NUCLEOTIDE SEQUENCE</scope>
</reference>
<dbReference type="GO" id="GO:1901135">
    <property type="term" value="P:carbohydrate derivative metabolic process"/>
    <property type="evidence" value="ECO:0007669"/>
    <property type="project" value="InterPro"/>
</dbReference>
<gene>
    <name evidence="1" type="ORF">METZ01_LOCUS154711</name>
</gene>
<evidence type="ECO:0008006" key="2">
    <source>
        <dbReference type="Google" id="ProtNLM"/>
    </source>
</evidence>
<accession>A0A382ALI3</accession>
<evidence type="ECO:0000313" key="1">
    <source>
        <dbReference type="EMBL" id="SVB01857.1"/>
    </source>
</evidence>
<dbReference type="GO" id="GO:0097367">
    <property type="term" value="F:carbohydrate derivative binding"/>
    <property type="evidence" value="ECO:0007669"/>
    <property type="project" value="InterPro"/>
</dbReference>